<feature type="compositionally biased region" description="Basic residues" evidence="5">
    <location>
        <begin position="1"/>
        <end position="43"/>
    </location>
</feature>
<organism evidence="7 8">
    <name type="scientific">Tetradesmus obliquus</name>
    <name type="common">Green alga</name>
    <name type="synonym">Acutodesmus obliquus</name>
    <dbReference type="NCBI Taxonomy" id="3088"/>
    <lineage>
        <taxon>Eukaryota</taxon>
        <taxon>Viridiplantae</taxon>
        <taxon>Chlorophyta</taxon>
        <taxon>core chlorophytes</taxon>
        <taxon>Chlorophyceae</taxon>
        <taxon>CS clade</taxon>
        <taxon>Sphaeropleales</taxon>
        <taxon>Scenedesmaceae</taxon>
        <taxon>Tetradesmus</taxon>
    </lineage>
</organism>
<evidence type="ECO:0000259" key="6">
    <source>
        <dbReference type="PROSITE" id="PS51721"/>
    </source>
</evidence>
<dbReference type="Proteomes" id="UP001244341">
    <property type="component" value="Chromosome 3b"/>
</dbReference>
<protein>
    <recommendedName>
        <fullName evidence="6">CP-type G domain-containing protein</fullName>
    </recommendedName>
</protein>
<evidence type="ECO:0000256" key="2">
    <source>
        <dbReference type="ARBA" id="ARBA00022741"/>
    </source>
</evidence>
<keyword evidence="8" id="KW-1185">Reference proteome</keyword>
<dbReference type="InterPro" id="IPR030378">
    <property type="entry name" value="G_CP_dom"/>
</dbReference>
<feature type="compositionally biased region" description="Basic and acidic residues" evidence="5">
    <location>
        <begin position="690"/>
        <end position="700"/>
    </location>
</feature>
<dbReference type="PROSITE" id="PS51721">
    <property type="entry name" value="G_CP"/>
    <property type="match status" value="1"/>
</dbReference>
<evidence type="ECO:0000313" key="8">
    <source>
        <dbReference type="Proteomes" id="UP001244341"/>
    </source>
</evidence>
<keyword evidence="3" id="KW-0342">GTP-binding</keyword>
<evidence type="ECO:0000256" key="3">
    <source>
        <dbReference type="ARBA" id="ARBA00023134"/>
    </source>
</evidence>
<feature type="region of interest" description="Disordered" evidence="5">
    <location>
        <begin position="549"/>
        <end position="577"/>
    </location>
</feature>
<reference evidence="7 8" key="1">
    <citation type="submission" date="2023-05" db="EMBL/GenBank/DDBJ databases">
        <title>A 100% complete, gapless, phased diploid assembly of the Scenedesmus obliquus UTEX 3031 genome.</title>
        <authorList>
            <person name="Biondi T.C."/>
            <person name="Hanschen E.R."/>
            <person name="Kwon T."/>
            <person name="Eng W."/>
            <person name="Kruse C.P.S."/>
            <person name="Koehler S.I."/>
            <person name="Kunde Y."/>
            <person name="Gleasner C.D."/>
            <person name="You Mak K.T."/>
            <person name="Polle J."/>
            <person name="Hovde B.T."/>
            <person name="Starkenburg S.R."/>
        </authorList>
    </citation>
    <scope>NUCLEOTIDE SEQUENCE [LARGE SCALE GENOMIC DNA]</scope>
    <source>
        <strain evidence="7 8">DOE0152z</strain>
    </source>
</reference>
<dbReference type="PRINTS" id="PR00326">
    <property type="entry name" value="GTP1OBG"/>
</dbReference>
<dbReference type="SUPFAM" id="SSF52540">
    <property type="entry name" value="P-loop containing nucleoside triphosphate hydrolases"/>
    <property type="match status" value="1"/>
</dbReference>
<keyword evidence="2" id="KW-0547">Nucleotide-binding</keyword>
<accession>A0ABY8TTA6</accession>
<feature type="region of interest" description="Disordered" evidence="5">
    <location>
        <begin position="126"/>
        <end position="145"/>
    </location>
</feature>
<evidence type="ECO:0000256" key="5">
    <source>
        <dbReference type="SAM" id="MobiDB-lite"/>
    </source>
</evidence>
<dbReference type="PANTHER" id="PTHR11089:SF30">
    <property type="entry name" value="GUANINE NUCLEOTIDE-BINDING PROTEIN-LIKE 3 HOMOLOG"/>
    <property type="match status" value="1"/>
</dbReference>
<dbReference type="Gene3D" id="3.40.50.300">
    <property type="entry name" value="P-loop containing nucleotide triphosphate hydrolases"/>
    <property type="match status" value="1"/>
</dbReference>
<dbReference type="InterPro" id="IPR014813">
    <property type="entry name" value="Gnl3_N_dom"/>
</dbReference>
<feature type="domain" description="CP-type G" evidence="6">
    <location>
        <begin position="192"/>
        <end position="392"/>
    </location>
</feature>
<evidence type="ECO:0000256" key="1">
    <source>
        <dbReference type="ARBA" id="ARBA00004123"/>
    </source>
</evidence>
<gene>
    <name evidence="7" type="ORF">OEZ85_012403</name>
</gene>
<feature type="region of interest" description="Disordered" evidence="5">
    <location>
        <begin position="1"/>
        <end position="55"/>
    </location>
</feature>
<dbReference type="InterPro" id="IPR023179">
    <property type="entry name" value="GTP-bd_ortho_bundle_sf"/>
</dbReference>
<dbReference type="Gene3D" id="1.10.1580.10">
    <property type="match status" value="1"/>
</dbReference>
<dbReference type="CDD" id="cd04178">
    <property type="entry name" value="Nucleostemin_like"/>
    <property type="match status" value="1"/>
</dbReference>
<evidence type="ECO:0000256" key="4">
    <source>
        <dbReference type="ARBA" id="ARBA00023242"/>
    </source>
</evidence>
<dbReference type="Pfam" id="PF01926">
    <property type="entry name" value="MMR_HSR1"/>
    <property type="match status" value="1"/>
</dbReference>
<keyword evidence="4" id="KW-0539">Nucleus</keyword>
<comment type="subcellular location">
    <subcellularLocation>
        <location evidence="1">Nucleus</location>
    </subcellularLocation>
</comment>
<feature type="compositionally biased region" description="Low complexity" evidence="5">
    <location>
        <begin position="675"/>
        <end position="685"/>
    </location>
</feature>
<dbReference type="Pfam" id="PF08701">
    <property type="entry name" value="GN3L_Grn1"/>
    <property type="match status" value="1"/>
</dbReference>
<feature type="compositionally biased region" description="Basic and acidic residues" evidence="5">
    <location>
        <begin position="126"/>
        <end position="138"/>
    </location>
</feature>
<sequence length="700" mass="75332">MVGAKRSKKSKSKRLTLKQKYKQIKKVKEHHRKQRRELKKSGRKPKDLKTVGPEIPSQWPFKEDLLKEMAWKRQQVLLADKAKREERKRNREVSCSGLDCSSGSSSSWMLYGCVVWQQVLLADKAKREERKRNREERNAAAMDDEQEDLQQLAALQASAAHKATDFEARKKAKLTSEGTKAGDADNSRRAFYKEFRRVVEASDVVIQVLDARDPAGCRCPDVERYVRSLDASKRIILLLNKMDLVPREVGEAWLKHYRQELPAVAFKASTQQQQEGLGKAKAVKGGKGKKGSSAAAAAGSEQSYAAAGSACLGADTLLQLLKNYARNAMGGKGSITVGVVGLPNVGKSSLINSLKRARVAQVGSTPGVTKGVQEIHLDKHIRLLDSPGIVFTSGEGAAAAALRNAIKVERLADPLTPVGEILKRVPSKQLMAVYKIGAFAGVDQFLQLIAAARGKLKKGGIVDVEAAARIVLQDWNEGRIPYYTLPPKAKNTQYNTAEVVTSWAAEFDADTVFADEAKAVIQHLPSLEDDGAAFFEAQSAGAVAMQLEEAEEQQQQAADGEDAMDDEDGAPSTSGKAAAAAAAAAAAGKAGQNVELYNAVGQHNPKKAKAEQKKAKRVKADFASFAAAADGDESDFDFDEANEADGIKEVASGEEGMSGSDVGSGSGSEDGEQEGGSSEEYGAGSDSEDADRKYEDAMES</sequence>
<dbReference type="PANTHER" id="PTHR11089">
    <property type="entry name" value="GTP-BINDING PROTEIN-RELATED"/>
    <property type="match status" value="1"/>
</dbReference>
<dbReference type="InterPro" id="IPR050755">
    <property type="entry name" value="TRAFAC_YlqF/YawG_RiboMat"/>
</dbReference>
<feature type="compositionally biased region" description="Acidic residues" evidence="5">
    <location>
        <begin position="630"/>
        <end position="643"/>
    </location>
</feature>
<feature type="compositionally biased region" description="Acidic residues" evidence="5">
    <location>
        <begin position="559"/>
        <end position="569"/>
    </location>
</feature>
<dbReference type="InterPro" id="IPR027417">
    <property type="entry name" value="P-loop_NTPase"/>
</dbReference>
<proteinExistence type="predicted"/>
<feature type="region of interest" description="Disordered" evidence="5">
    <location>
        <begin position="629"/>
        <end position="700"/>
    </location>
</feature>
<dbReference type="InterPro" id="IPR006073">
    <property type="entry name" value="GTP-bd"/>
</dbReference>
<dbReference type="EMBL" id="CP126210">
    <property type="protein sequence ID" value="WIA12352.1"/>
    <property type="molecule type" value="Genomic_DNA"/>
</dbReference>
<name>A0ABY8TTA6_TETOB</name>
<evidence type="ECO:0000313" key="7">
    <source>
        <dbReference type="EMBL" id="WIA12352.1"/>
    </source>
</evidence>